<evidence type="ECO:0000256" key="2">
    <source>
        <dbReference type="SAM" id="MobiDB-lite"/>
    </source>
</evidence>
<keyword evidence="4" id="KW-1185">Reference proteome</keyword>
<gene>
    <name evidence="3" type="ORF">PIB30_095190</name>
</gene>
<proteinExistence type="predicted"/>
<evidence type="ECO:0000256" key="1">
    <source>
        <dbReference type="SAM" id="Coils"/>
    </source>
</evidence>
<evidence type="ECO:0000313" key="3">
    <source>
        <dbReference type="EMBL" id="MED6201455.1"/>
    </source>
</evidence>
<evidence type="ECO:0000313" key="4">
    <source>
        <dbReference type="Proteomes" id="UP001341840"/>
    </source>
</evidence>
<dbReference type="EMBL" id="JASCZI010213606">
    <property type="protein sequence ID" value="MED6201455.1"/>
    <property type="molecule type" value="Genomic_DNA"/>
</dbReference>
<sequence length="124" mass="13698">MMLLYHQSTKELSQNDSLAQVLGKEHPGRVRGMGAGPCPTQIIKHGTQNTSVASYVDVEEYKREIVKLKAEAAEEKKKRQSMEHIVRYLLQMQGDNLPPNIVAEMNSLGSGPSPTDTQDLHGPS</sequence>
<comment type="caution">
    <text evidence="3">The sequence shown here is derived from an EMBL/GenBank/DDBJ whole genome shotgun (WGS) entry which is preliminary data.</text>
</comment>
<keyword evidence="1" id="KW-0175">Coiled coil</keyword>
<name>A0ABU6XWQ1_9FABA</name>
<organism evidence="3 4">
    <name type="scientific">Stylosanthes scabra</name>
    <dbReference type="NCBI Taxonomy" id="79078"/>
    <lineage>
        <taxon>Eukaryota</taxon>
        <taxon>Viridiplantae</taxon>
        <taxon>Streptophyta</taxon>
        <taxon>Embryophyta</taxon>
        <taxon>Tracheophyta</taxon>
        <taxon>Spermatophyta</taxon>
        <taxon>Magnoliopsida</taxon>
        <taxon>eudicotyledons</taxon>
        <taxon>Gunneridae</taxon>
        <taxon>Pentapetalae</taxon>
        <taxon>rosids</taxon>
        <taxon>fabids</taxon>
        <taxon>Fabales</taxon>
        <taxon>Fabaceae</taxon>
        <taxon>Papilionoideae</taxon>
        <taxon>50 kb inversion clade</taxon>
        <taxon>dalbergioids sensu lato</taxon>
        <taxon>Dalbergieae</taxon>
        <taxon>Pterocarpus clade</taxon>
        <taxon>Stylosanthes</taxon>
    </lineage>
</organism>
<accession>A0ABU6XWQ1</accession>
<reference evidence="3 4" key="1">
    <citation type="journal article" date="2023" name="Plants (Basel)">
        <title>Bridging the Gap: Combining Genomics and Transcriptomics Approaches to Understand Stylosanthes scabra, an Orphan Legume from the Brazilian Caatinga.</title>
        <authorList>
            <person name="Ferreira-Neto J.R.C."/>
            <person name="da Silva M.D."/>
            <person name="Binneck E."/>
            <person name="de Melo N.F."/>
            <person name="da Silva R.H."/>
            <person name="de Melo A.L.T.M."/>
            <person name="Pandolfi V."/>
            <person name="Bustamante F.O."/>
            <person name="Brasileiro-Vidal A.C."/>
            <person name="Benko-Iseppon A.M."/>
        </authorList>
    </citation>
    <scope>NUCLEOTIDE SEQUENCE [LARGE SCALE GENOMIC DNA]</scope>
    <source>
        <tissue evidence="3">Leaves</tissue>
    </source>
</reference>
<feature type="compositionally biased region" description="Polar residues" evidence="2">
    <location>
        <begin position="107"/>
        <end position="117"/>
    </location>
</feature>
<protein>
    <submittedName>
        <fullName evidence="3">Uncharacterized protein</fullName>
    </submittedName>
</protein>
<feature type="coiled-coil region" evidence="1">
    <location>
        <begin position="58"/>
        <end position="85"/>
    </location>
</feature>
<dbReference type="Proteomes" id="UP001341840">
    <property type="component" value="Unassembled WGS sequence"/>
</dbReference>
<feature type="region of interest" description="Disordered" evidence="2">
    <location>
        <begin position="100"/>
        <end position="124"/>
    </location>
</feature>